<dbReference type="FunCoup" id="A9UUD5">
    <property type="interactions" value="1847"/>
</dbReference>
<dbReference type="InParanoid" id="A9UUD5"/>
<dbReference type="GO" id="GO:0007062">
    <property type="term" value="P:sister chromatid cohesion"/>
    <property type="evidence" value="ECO:0000318"/>
    <property type="project" value="GO_Central"/>
</dbReference>
<dbReference type="GeneID" id="5889642"/>
<dbReference type="Pfam" id="PF24571">
    <property type="entry name" value="HEAT_SCC3-SA"/>
    <property type="match status" value="1"/>
</dbReference>
<dbReference type="RefSeq" id="XP_001744374.1">
    <property type="nucleotide sequence ID" value="XM_001744322.1"/>
</dbReference>
<keyword evidence="4" id="KW-1185">Reference proteome</keyword>
<feature type="compositionally biased region" description="Acidic residues" evidence="1">
    <location>
        <begin position="1172"/>
        <end position="1182"/>
    </location>
</feature>
<feature type="compositionally biased region" description="Low complexity" evidence="1">
    <location>
        <begin position="43"/>
        <end position="58"/>
    </location>
</feature>
<name>A9UUD5_MONBE</name>
<evidence type="ECO:0000313" key="3">
    <source>
        <dbReference type="EMBL" id="EDQ91077.1"/>
    </source>
</evidence>
<feature type="region of interest" description="Disordered" evidence="1">
    <location>
        <begin position="810"/>
        <end position="830"/>
    </location>
</feature>
<dbReference type="PROSITE" id="PS51425">
    <property type="entry name" value="SCD"/>
    <property type="match status" value="1"/>
</dbReference>
<organism evidence="3 4">
    <name type="scientific">Monosiga brevicollis</name>
    <name type="common">Choanoflagellate</name>
    <dbReference type="NCBI Taxonomy" id="81824"/>
    <lineage>
        <taxon>Eukaryota</taxon>
        <taxon>Choanoflagellata</taxon>
        <taxon>Craspedida</taxon>
        <taxon>Salpingoecidae</taxon>
        <taxon>Monosiga</taxon>
    </lineage>
</organism>
<dbReference type="GO" id="GO:0005634">
    <property type="term" value="C:nucleus"/>
    <property type="evidence" value="ECO:0000318"/>
    <property type="project" value="GO_Central"/>
</dbReference>
<dbReference type="PANTHER" id="PTHR11199">
    <property type="entry name" value="STROMAL ANTIGEN"/>
    <property type="match status" value="1"/>
</dbReference>
<dbReference type="AlphaFoldDB" id="A9UUD5"/>
<dbReference type="GO" id="GO:0008278">
    <property type="term" value="C:cohesin complex"/>
    <property type="evidence" value="ECO:0000318"/>
    <property type="project" value="GO_Central"/>
</dbReference>
<dbReference type="GO" id="GO:0003682">
    <property type="term" value="F:chromatin binding"/>
    <property type="evidence" value="ECO:0000318"/>
    <property type="project" value="GO_Central"/>
</dbReference>
<feature type="compositionally biased region" description="Acidic residues" evidence="1">
    <location>
        <begin position="810"/>
        <end position="821"/>
    </location>
</feature>
<dbReference type="InterPro" id="IPR016024">
    <property type="entry name" value="ARM-type_fold"/>
</dbReference>
<dbReference type="STRING" id="81824.A9UUD5"/>
<dbReference type="SUPFAM" id="SSF48371">
    <property type="entry name" value="ARM repeat"/>
    <property type="match status" value="1"/>
</dbReference>
<dbReference type="GO" id="GO:0000785">
    <property type="term" value="C:chromatin"/>
    <property type="evidence" value="ECO:0000318"/>
    <property type="project" value="GO_Central"/>
</dbReference>
<dbReference type="Gene3D" id="1.25.10.10">
    <property type="entry name" value="Leucine-rich Repeat Variant"/>
    <property type="match status" value="1"/>
</dbReference>
<dbReference type="PANTHER" id="PTHR11199:SF0">
    <property type="entry name" value="LD34181P-RELATED"/>
    <property type="match status" value="1"/>
</dbReference>
<protein>
    <recommendedName>
        <fullName evidence="2">SCD domain-containing protein</fullName>
    </recommendedName>
</protein>
<accession>A9UUD5</accession>
<feature type="compositionally biased region" description="Basic residues" evidence="1">
    <location>
        <begin position="59"/>
        <end position="68"/>
    </location>
</feature>
<dbReference type="InterPro" id="IPR039662">
    <property type="entry name" value="Cohesin_Scc3/SA"/>
</dbReference>
<gene>
    <name evidence="3" type="ORF">MONBRDRAFT_31739</name>
</gene>
<dbReference type="eggNOG" id="KOG2011">
    <property type="taxonomic scope" value="Eukaryota"/>
</dbReference>
<dbReference type="InterPro" id="IPR056396">
    <property type="entry name" value="HEAT_SCC3-SA"/>
</dbReference>
<feature type="region of interest" description="Disordered" evidence="1">
    <location>
        <begin position="1066"/>
        <end position="1244"/>
    </location>
</feature>
<dbReference type="KEGG" id="mbr:MONBRDRAFT_31739"/>
<dbReference type="InterPro" id="IPR011989">
    <property type="entry name" value="ARM-like"/>
</dbReference>
<feature type="domain" description="SCD" evidence="2">
    <location>
        <begin position="267"/>
        <end position="352"/>
    </location>
</feature>
<evidence type="ECO:0000259" key="2">
    <source>
        <dbReference type="PROSITE" id="PS51425"/>
    </source>
</evidence>
<dbReference type="EMBL" id="CH991546">
    <property type="protein sequence ID" value="EDQ91077.1"/>
    <property type="molecule type" value="Genomic_DNA"/>
</dbReference>
<feature type="region of interest" description="Disordered" evidence="1">
    <location>
        <begin position="1"/>
        <end position="77"/>
    </location>
</feature>
<dbReference type="Proteomes" id="UP000001357">
    <property type="component" value="Unassembled WGS sequence"/>
</dbReference>
<feature type="compositionally biased region" description="Low complexity" evidence="1">
    <location>
        <begin position="1093"/>
        <end position="1103"/>
    </location>
</feature>
<evidence type="ECO:0000256" key="1">
    <source>
        <dbReference type="SAM" id="MobiDB-lite"/>
    </source>
</evidence>
<proteinExistence type="predicted"/>
<dbReference type="OMA" id="QIQEAAY"/>
<dbReference type="Pfam" id="PF21581">
    <property type="entry name" value="SCD"/>
    <property type="match status" value="1"/>
</dbReference>
<reference evidence="3 4" key="1">
    <citation type="journal article" date="2008" name="Nature">
        <title>The genome of the choanoflagellate Monosiga brevicollis and the origin of metazoans.</title>
        <authorList>
            <consortium name="JGI Sequencing"/>
            <person name="King N."/>
            <person name="Westbrook M.J."/>
            <person name="Young S.L."/>
            <person name="Kuo A."/>
            <person name="Abedin M."/>
            <person name="Chapman J."/>
            <person name="Fairclough S."/>
            <person name="Hellsten U."/>
            <person name="Isogai Y."/>
            <person name="Letunic I."/>
            <person name="Marr M."/>
            <person name="Pincus D."/>
            <person name="Putnam N."/>
            <person name="Rokas A."/>
            <person name="Wright K.J."/>
            <person name="Zuzow R."/>
            <person name="Dirks W."/>
            <person name="Good M."/>
            <person name="Goodstein D."/>
            <person name="Lemons D."/>
            <person name="Li W."/>
            <person name="Lyons J.B."/>
            <person name="Morris A."/>
            <person name="Nichols S."/>
            <person name="Richter D.J."/>
            <person name="Salamov A."/>
            <person name="Bork P."/>
            <person name="Lim W.A."/>
            <person name="Manning G."/>
            <person name="Miller W.T."/>
            <person name="McGinnis W."/>
            <person name="Shapiro H."/>
            <person name="Tjian R."/>
            <person name="Grigoriev I.V."/>
            <person name="Rokhsar D."/>
        </authorList>
    </citation>
    <scope>NUCLEOTIDE SEQUENCE [LARGE SCALE GENOMIC DNA]</scope>
    <source>
        <strain evidence="4">MX1 / ATCC 50154</strain>
    </source>
</reference>
<sequence>MPARRSKSASSLPVMGARNAKRRSSGRAAGRPSSREQTQQRTSAKPSPARSSPAASAPRRARSKPRRSRGGDDADVPQLSARAVTLFNKVMTGRGLQSTVQGWIAHFGQEPEVATCDLLAVFSQACGAKGAITNAMLEQPNLAVDVLIRTVDGDQSYLIGGRTAKDAKSRLSKFMHALIDNGRDALWLNEESCQLGNALVDATHKLSQDMEAQDLVIQELGAPQVNGKPLKKAQRRRLDEATARLQEFDSLFTRAEKWLDEIFMGVIVHRYRDVCHDIRRDTLTALGYWIINSWEKFLDDTFLKYIGWSLSDKHHEVRLCVLHTLEALYGNQDTREQLGSFTQRFKDNILFMVWDANTDVAVQAFAVLHHLCNMQALSPEQIQLLFAGLQSDQAPVASAAAKLAKEVLLDAQLPLHFELHKIEDEAHQRRLSMKTLVRLITSTDMIDNMVRAGWDHISLFQNTGVLFSRPGLAPGKPDQIKRLILVPACEQDFDCYFELLEQDNVTGEEALDESAEAADTSLTAEEEANFLHMFAAAMKVSRESKSTSRSEWSAVSKKFVRKAGDLLEKHAHDDANTAAIIKALSEVDPKAYSGAAAKELDRLFPLVAKALLGANDIAAIRAVVNFLGDLAESKMAVAAKAETCMQSILEDLQMKLDQYEASGLVTFDPKTDDETDGIVGLRLTLKRLASCATRFPVVPEALHQLLNSMVERAIDLTLDSEASADGTHRVTRLESLEHLCVLQSRLLAICLATLDTKDAAAKASFLQNVARLEALVKKALSSLFANTAVAACIGYCELCIVSAQLAHDAEDDEASESDSDESEKSDAKADADAAAAPSQELVLFCSEGFATSVAEFVRDMVAFTPASDADPADVVEYEGLLDSLLSIFTALATLHLLPESVWVPLVPHYSTNAKVKHVFKAYLKQLRQQDSSTSSVSAARVILNGLTTWALTADEKDQHMVLEVTRSLAMTFSQRTDAHRRQLHWLFQSLCKVACTQLAEGSRSANTIFIFALAREVASRMGTADREYAAKSFDSIEVEQPMEPKEHSQEWQPYFALVDLLSGASKGAKTPASARRATRRIQPDEDIEDDGEPSPAAAPTSARRAGRRANRGRRSEPISDDEVGEGDEADEDEADGWISTVPKRAKTSRQASRASTRTRGAGRGRAALVDAISDDSDDDDGADQTGAAAHADDSDEIEDEPSQPPKRSKRVTRAPVLHLDSLDDVEEVAPITRASDESDLEEVL</sequence>
<feature type="compositionally biased region" description="Low complexity" evidence="1">
    <location>
        <begin position="1148"/>
        <end position="1171"/>
    </location>
</feature>
<feature type="compositionally biased region" description="Acidic residues" evidence="1">
    <location>
        <begin position="1118"/>
        <end position="1135"/>
    </location>
</feature>
<dbReference type="InterPro" id="IPR020839">
    <property type="entry name" value="SCD"/>
</dbReference>
<evidence type="ECO:0000313" key="4">
    <source>
        <dbReference type="Proteomes" id="UP000001357"/>
    </source>
</evidence>